<proteinExistence type="predicted"/>
<organism evidence="2 3">
    <name type="scientific">Haemophilus influenzae</name>
    <dbReference type="NCBI Taxonomy" id="727"/>
    <lineage>
        <taxon>Bacteria</taxon>
        <taxon>Pseudomonadati</taxon>
        <taxon>Pseudomonadota</taxon>
        <taxon>Gammaproteobacteria</taxon>
        <taxon>Pasteurellales</taxon>
        <taxon>Pasteurellaceae</taxon>
        <taxon>Haemophilus</taxon>
    </lineage>
</organism>
<comment type="caution">
    <text evidence="2">The sequence shown here is derived from an EMBL/GenBank/DDBJ whole genome shotgun (WGS) entry which is preliminary data.</text>
</comment>
<keyword evidence="1" id="KW-0472">Membrane</keyword>
<dbReference type="EMBL" id="JMQP01000002">
    <property type="protein sequence ID" value="KIS35795.1"/>
    <property type="molecule type" value="Genomic_DNA"/>
</dbReference>
<gene>
    <name evidence="2" type="ORF">NTHI1209_01407</name>
</gene>
<accession>A0A158SY51</accession>
<dbReference type="AntiFam" id="ANF00041">
    <property type="entry name" value="Antisense to RNaseP"/>
</dbReference>
<evidence type="ECO:0000313" key="3">
    <source>
        <dbReference type="Proteomes" id="UP000050700"/>
    </source>
</evidence>
<keyword evidence="1" id="KW-1133">Transmembrane helix</keyword>
<reference evidence="2 3" key="1">
    <citation type="submission" date="2014-05" db="EMBL/GenBank/DDBJ databases">
        <title>Methylome analysis of the phasevarions of Haemophilus influenzae.</title>
        <authorList>
            <person name="Atack J.M."/>
            <person name="Fox K.L."/>
            <person name="Power P.M."/>
            <person name="Clark T."/>
            <person name="Jurcisek J."/>
            <person name="Korlach J."/>
            <person name="Bakaletz L.O."/>
            <person name="Jennings M.P."/>
        </authorList>
    </citation>
    <scope>NUCLEOTIDE SEQUENCE [LARGE SCALE GENOMIC DNA]</scope>
    <source>
        <strain evidence="2 3">1209</strain>
    </source>
</reference>
<evidence type="ECO:0000256" key="1">
    <source>
        <dbReference type="SAM" id="Phobius"/>
    </source>
</evidence>
<dbReference type="Proteomes" id="UP000050700">
    <property type="component" value="Unassembled WGS sequence"/>
</dbReference>
<evidence type="ECO:0000313" key="2">
    <source>
        <dbReference type="EMBL" id="KIS35795.1"/>
    </source>
</evidence>
<dbReference type="PATRIC" id="fig|727.582.peg.1290"/>
<feature type="transmembrane region" description="Helical" evidence="1">
    <location>
        <begin position="28"/>
        <end position="49"/>
    </location>
</feature>
<keyword evidence="1" id="KW-0812">Transmembrane</keyword>
<dbReference type="AlphaFoldDB" id="A0A158SY51"/>
<name>A0A158SY51_HAEIF</name>
<protein>
    <submittedName>
        <fullName evidence="2">Uncharacterized protein</fullName>
    </submittedName>
</protein>
<sequence>MVDKPSSVVDNHSSRRQITLPLKQPTRILSGPLIGFLFGLATSGVYPAANRYRRHGALLPHPFTLTVYTAVCSLLHWSSAHAARTLSGTLPCVARTFLSFTCPTRSYKYG</sequence>